<accession>A0A5C6B9Q2</accession>
<dbReference type="EMBL" id="SJPN01000001">
    <property type="protein sequence ID" value="TWU08049.1"/>
    <property type="molecule type" value="Genomic_DNA"/>
</dbReference>
<name>A0A5C6B9Q2_9BACT</name>
<keyword evidence="4" id="KW-1185">Reference proteome</keyword>
<dbReference type="SUPFAM" id="SSF54197">
    <property type="entry name" value="HIT-like"/>
    <property type="match status" value="2"/>
</dbReference>
<dbReference type="PANTHER" id="PTHR42763">
    <property type="entry name" value="ADP-GLUCOSE PHOSPHORYLASE"/>
    <property type="match status" value="1"/>
</dbReference>
<feature type="compositionally biased region" description="Basic and acidic residues" evidence="1">
    <location>
        <begin position="1"/>
        <end position="34"/>
    </location>
</feature>
<reference evidence="3 4" key="1">
    <citation type="submission" date="2019-02" db="EMBL/GenBank/DDBJ databases">
        <title>Deep-cultivation of Planctomycetes and their phenomic and genomic characterization uncovers novel biology.</title>
        <authorList>
            <person name="Wiegand S."/>
            <person name="Jogler M."/>
            <person name="Boedeker C."/>
            <person name="Pinto D."/>
            <person name="Vollmers J."/>
            <person name="Rivas-Marin E."/>
            <person name="Kohn T."/>
            <person name="Peeters S.H."/>
            <person name="Heuer A."/>
            <person name="Rast P."/>
            <person name="Oberbeckmann S."/>
            <person name="Bunk B."/>
            <person name="Jeske O."/>
            <person name="Meyerdierks A."/>
            <person name="Storesund J.E."/>
            <person name="Kallscheuer N."/>
            <person name="Luecker S."/>
            <person name="Lage O.M."/>
            <person name="Pohl T."/>
            <person name="Merkel B.J."/>
            <person name="Hornburger P."/>
            <person name="Mueller R.-W."/>
            <person name="Bruemmer F."/>
            <person name="Labrenz M."/>
            <person name="Spormann A.M."/>
            <person name="Op Den Camp H."/>
            <person name="Overmann J."/>
            <person name="Amann R."/>
            <person name="Jetten M.S.M."/>
            <person name="Mascher T."/>
            <person name="Medema M.H."/>
            <person name="Devos D.P."/>
            <person name="Kaster A.-K."/>
            <person name="Ovreas L."/>
            <person name="Rohde M."/>
            <person name="Galperin M.Y."/>
            <person name="Jogler C."/>
        </authorList>
    </citation>
    <scope>NUCLEOTIDE SEQUENCE [LARGE SCALE GENOMIC DNA]</scope>
    <source>
        <strain evidence="3 4">Pla52n</strain>
    </source>
</reference>
<dbReference type="InterPro" id="IPR036265">
    <property type="entry name" value="HIT-like_sf"/>
</dbReference>
<feature type="domain" description="DUF4921" evidence="2">
    <location>
        <begin position="254"/>
        <end position="486"/>
    </location>
</feature>
<dbReference type="AlphaFoldDB" id="A0A5C6B9Q2"/>
<proteinExistence type="predicted"/>
<dbReference type="EC" id="2.7.7.12" evidence="3"/>
<evidence type="ECO:0000256" key="1">
    <source>
        <dbReference type="SAM" id="MobiDB-lite"/>
    </source>
</evidence>
<organism evidence="3 4">
    <name type="scientific">Stieleria varia</name>
    <dbReference type="NCBI Taxonomy" id="2528005"/>
    <lineage>
        <taxon>Bacteria</taxon>
        <taxon>Pseudomonadati</taxon>
        <taxon>Planctomycetota</taxon>
        <taxon>Planctomycetia</taxon>
        <taxon>Pirellulales</taxon>
        <taxon>Pirellulaceae</taxon>
        <taxon>Stieleria</taxon>
    </lineage>
</organism>
<dbReference type="InterPro" id="IPR053177">
    <property type="entry name" value="ADP-glucose_phosphorylase"/>
</dbReference>
<dbReference type="Gene3D" id="3.30.428.10">
    <property type="entry name" value="HIT-like"/>
    <property type="match status" value="2"/>
</dbReference>
<protein>
    <submittedName>
        <fullName evidence="3">Galactose-1-phosphate uridylyltransferase</fullName>
        <ecNumber evidence="3">2.7.7.12</ecNumber>
    </submittedName>
</protein>
<dbReference type="Proteomes" id="UP000320176">
    <property type="component" value="Unassembled WGS sequence"/>
</dbReference>
<dbReference type="InterPro" id="IPR032576">
    <property type="entry name" value="DUF4921"/>
</dbReference>
<keyword evidence="3" id="KW-0808">Transferase</keyword>
<feature type="region of interest" description="Disordered" evidence="1">
    <location>
        <begin position="1"/>
        <end position="45"/>
    </location>
</feature>
<evidence type="ECO:0000259" key="2">
    <source>
        <dbReference type="Pfam" id="PF16268"/>
    </source>
</evidence>
<dbReference type="PANTHER" id="PTHR42763:SF1">
    <property type="entry name" value="UDP-GLUCOSE--HEXOSE-1-PHOSPHATE URIDYLYLTRANSFERASE"/>
    <property type="match status" value="1"/>
</dbReference>
<dbReference type="OrthoDB" id="9769064at2"/>
<keyword evidence="3" id="KW-0548">Nucleotidyltransferase</keyword>
<sequence length="490" mass="54858">MLRKSSHGEPRSKPSTECDGKREPDTEDDSRQLDQESLDQASLDQASLDTVKLRDLLETTSLSLLEETRSDDLPHEVAEVGMAAVDLAEIQQILKRSVRETEIPNRSGQRKGNEHNWEQVEQDAHSRRDLITGDWTIFAPQRDERPNEYRQLTSRDQIAEASAAFSSSNNTPTHLEHCPFCAGAELKTPTAVWSGKVHADPSSSSSAWRIVNGEQDDWDVRVVPNKFPAVISCDSDDTQRNDFQGSKWFPIESVAGGHEVFVESRDHVETLTQVDPASVALLLAAYRDRMDHYRICDGVKYISVFKNCGPDAGASLSHTHSQLIATTVLPSRVRNMVRRMQNHRASSGCCLQCDLLRAEIADSRRVVAVQDGLIAYCPFASRLPGFVRVTQTKHNSFFEKQSDRELTSLAELLVQLIHALTVVHPGAAYNYVINTFPPADHRDSSFHWSLDLFPRLTKTAGFEWGSDCIINPLLPETAAGQYRQQMHSQA</sequence>
<dbReference type="Pfam" id="PF16268">
    <property type="entry name" value="DUF4921"/>
    <property type="match status" value="1"/>
</dbReference>
<dbReference type="RefSeq" id="WP_146518162.1">
    <property type="nucleotide sequence ID" value="NZ_CP151726.1"/>
</dbReference>
<dbReference type="GO" id="GO:0008108">
    <property type="term" value="F:UDP-glucose:hexose-1-phosphate uridylyltransferase activity"/>
    <property type="evidence" value="ECO:0007669"/>
    <property type="project" value="UniProtKB-EC"/>
</dbReference>
<gene>
    <name evidence="3" type="primary">galT</name>
    <name evidence="3" type="ORF">Pla52n_06270</name>
</gene>
<evidence type="ECO:0000313" key="3">
    <source>
        <dbReference type="EMBL" id="TWU08049.1"/>
    </source>
</evidence>
<comment type="caution">
    <text evidence="3">The sequence shown here is derived from an EMBL/GenBank/DDBJ whole genome shotgun (WGS) entry which is preliminary data.</text>
</comment>
<evidence type="ECO:0000313" key="4">
    <source>
        <dbReference type="Proteomes" id="UP000320176"/>
    </source>
</evidence>